<comment type="similarity">
    <text evidence="2">Belongs to the fimbrial protein family.</text>
</comment>
<keyword evidence="6" id="KW-1185">Reference proteome</keyword>
<dbReference type="SUPFAM" id="SSF49401">
    <property type="entry name" value="Bacterial adhesins"/>
    <property type="match status" value="1"/>
</dbReference>
<dbReference type="Gene3D" id="2.60.40.1090">
    <property type="entry name" value="Fimbrial-type adhesion domain"/>
    <property type="match status" value="1"/>
</dbReference>
<proteinExistence type="inferred from homology"/>
<keyword evidence="4" id="KW-0732">Signal</keyword>
<feature type="chain" id="PRO_5047113010" evidence="4">
    <location>
        <begin position="24"/>
        <end position="169"/>
    </location>
</feature>
<evidence type="ECO:0000313" key="6">
    <source>
        <dbReference type="Proteomes" id="UP000663181"/>
    </source>
</evidence>
<dbReference type="Proteomes" id="UP000663181">
    <property type="component" value="Chromosome"/>
</dbReference>
<dbReference type="InterPro" id="IPR008966">
    <property type="entry name" value="Adhesion_dom_sf"/>
</dbReference>
<evidence type="ECO:0000256" key="2">
    <source>
        <dbReference type="ARBA" id="ARBA00006671"/>
    </source>
</evidence>
<dbReference type="RefSeq" id="WP_188800074.1">
    <property type="nucleotide sequence ID" value="NZ_BMIZ01000002.1"/>
</dbReference>
<protein>
    <submittedName>
        <fullName evidence="5">Fimbrial protein</fullName>
    </submittedName>
</protein>
<dbReference type="PANTHER" id="PTHR33420">
    <property type="entry name" value="FIMBRIAL SUBUNIT ELFA-RELATED"/>
    <property type="match status" value="1"/>
</dbReference>
<feature type="signal peptide" evidence="4">
    <location>
        <begin position="1"/>
        <end position="23"/>
    </location>
</feature>
<keyword evidence="3" id="KW-0281">Fimbrium</keyword>
<dbReference type="InterPro" id="IPR036937">
    <property type="entry name" value="Adhesion_dom_fimbrial_sf"/>
</dbReference>
<dbReference type="EMBL" id="CP064030">
    <property type="protein sequence ID" value="QRN52839.1"/>
    <property type="molecule type" value="Genomic_DNA"/>
</dbReference>
<organism evidence="5 6">
    <name type="scientific">Dyella caseinilytica</name>
    <dbReference type="NCBI Taxonomy" id="1849581"/>
    <lineage>
        <taxon>Bacteria</taxon>
        <taxon>Pseudomonadati</taxon>
        <taxon>Pseudomonadota</taxon>
        <taxon>Gammaproteobacteria</taxon>
        <taxon>Lysobacterales</taxon>
        <taxon>Rhodanobacteraceae</taxon>
        <taxon>Dyella</taxon>
    </lineage>
</organism>
<sequence>MLRKLLLVMGIVVSAAHAGTAVAQTQFDMTGEIDPGTCQWAVGDDDRTIVFDPIDASVLNVYGSGNFQTFNLTLQNCAPGMTGATFVFGGTPDTSDPLRFLNTGSAKGAAVELESADGLNIGANGTNNTRTVPVVNNGAVIALRAGYWRVGSVSAGSVSSVATVTVVYQ</sequence>
<evidence type="ECO:0000256" key="3">
    <source>
        <dbReference type="ARBA" id="ARBA00023263"/>
    </source>
</evidence>
<evidence type="ECO:0000256" key="4">
    <source>
        <dbReference type="SAM" id="SignalP"/>
    </source>
</evidence>
<name>A0ABX7GSF1_9GAMM</name>
<accession>A0ABX7GSF1</accession>
<comment type="subcellular location">
    <subcellularLocation>
        <location evidence="1">Fimbrium</location>
    </subcellularLocation>
</comment>
<evidence type="ECO:0000256" key="1">
    <source>
        <dbReference type="ARBA" id="ARBA00004561"/>
    </source>
</evidence>
<dbReference type="InterPro" id="IPR050263">
    <property type="entry name" value="Bact_Fimbrial_Adh_Pro"/>
</dbReference>
<reference evidence="5 6" key="1">
    <citation type="submission" date="2020-10" db="EMBL/GenBank/DDBJ databases">
        <title>Phylogeny of dyella-like bacteria.</title>
        <authorList>
            <person name="Fu J."/>
        </authorList>
    </citation>
    <scope>NUCLEOTIDE SEQUENCE [LARGE SCALE GENOMIC DNA]</scope>
    <source>
        <strain evidence="5 6">DHOB09</strain>
    </source>
</reference>
<gene>
    <name evidence="5" type="ORF">ISN74_15510</name>
</gene>
<evidence type="ECO:0000313" key="5">
    <source>
        <dbReference type="EMBL" id="QRN52839.1"/>
    </source>
</evidence>
<dbReference type="PANTHER" id="PTHR33420:SF14">
    <property type="entry name" value="TYPE 1 FIMBRIN D-MANNOSE SPECIFIC ADHESIN"/>
    <property type="match status" value="1"/>
</dbReference>